<comment type="similarity">
    <text evidence="9">Belongs to the binding-protein-dependent transport system permease family.</text>
</comment>
<keyword evidence="8 9" id="KW-0472">Membrane</keyword>
<feature type="transmembrane region" description="Helical" evidence="9">
    <location>
        <begin position="206"/>
        <end position="234"/>
    </location>
</feature>
<dbReference type="Gene3D" id="1.10.3720.10">
    <property type="entry name" value="MetI-like"/>
    <property type="match status" value="1"/>
</dbReference>
<evidence type="ECO:0000259" key="10">
    <source>
        <dbReference type="PROSITE" id="PS50928"/>
    </source>
</evidence>
<feature type="transmembrane region" description="Helical" evidence="9">
    <location>
        <begin position="152"/>
        <end position="170"/>
    </location>
</feature>
<keyword evidence="3" id="KW-1003">Cell membrane</keyword>
<dbReference type="InterPro" id="IPR025966">
    <property type="entry name" value="OppC_N"/>
</dbReference>
<evidence type="ECO:0000256" key="8">
    <source>
        <dbReference type="ARBA" id="ARBA00023136"/>
    </source>
</evidence>
<proteinExistence type="inferred from homology"/>
<evidence type="ECO:0000256" key="4">
    <source>
        <dbReference type="ARBA" id="ARBA00022692"/>
    </source>
</evidence>
<dbReference type="PANTHER" id="PTHR43386:SF24">
    <property type="entry name" value="OLIGOPEPTIDE TRANSPORT SYSTEM PERMEASE PROTEIN AMID"/>
    <property type="match status" value="1"/>
</dbReference>
<dbReference type="Pfam" id="PF12911">
    <property type="entry name" value="OppC_N"/>
    <property type="match status" value="1"/>
</dbReference>
<name>A0A7C3RLR1_DICTH</name>
<evidence type="ECO:0000256" key="7">
    <source>
        <dbReference type="ARBA" id="ARBA00022989"/>
    </source>
</evidence>
<protein>
    <submittedName>
        <fullName evidence="11">ABC transporter permease</fullName>
    </submittedName>
</protein>
<feature type="transmembrane region" description="Helical" evidence="9">
    <location>
        <begin position="254"/>
        <end position="277"/>
    </location>
</feature>
<evidence type="ECO:0000256" key="1">
    <source>
        <dbReference type="ARBA" id="ARBA00004651"/>
    </source>
</evidence>
<dbReference type="PANTHER" id="PTHR43386">
    <property type="entry name" value="OLIGOPEPTIDE TRANSPORT SYSTEM PERMEASE PROTEIN APPC"/>
    <property type="match status" value="1"/>
</dbReference>
<evidence type="ECO:0000256" key="3">
    <source>
        <dbReference type="ARBA" id="ARBA00022475"/>
    </source>
</evidence>
<keyword evidence="2 9" id="KW-0813">Transport</keyword>
<evidence type="ECO:0000256" key="5">
    <source>
        <dbReference type="ARBA" id="ARBA00022856"/>
    </source>
</evidence>
<dbReference type="SUPFAM" id="SSF161098">
    <property type="entry name" value="MetI-like"/>
    <property type="match status" value="1"/>
</dbReference>
<accession>A0A7C3RLR1</accession>
<dbReference type="PROSITE" id="PS50928">
    <property type="entry name" value="ABC_TM1"/>
    <property type="match status" value="1"/>
</dbReference>
<dbReference type="EMBL" id="DTIN01000009">
    <property type="protein sequence ID" value="HFX13077.1"/>
    <property type="molecule type" value="Genomic_DNA"/>
</dbReference>
<keyword evidence="7 9" id="KW-1133">Transmembrane helix</keyword>
<dbReference type="InterPro" id="IPR035906">
    <property type="entry name" value="MetI-like_sf"/>
</dbReference>
<dbReference type="GO" id="GO:0015833">
    <property type="term" value="P:peptide transport"/>
    <property type="evidence" value="ECO:0007669"/>
    <property type="project" value="UniProtKB-KW"/>
</dbReference>
<evidence type="ECO:0000313" key="11">
    <source>
        <dbReference type="EMBL" id="HFX13077.1"/>
    </source>
</evidence>
<gene>
    <name evidence="11" type="ORF">ENW00_02825</name>
</gene>
<keyword evidence="4 9" id="KW-0812">Transmembrane</keyword>
<dbReference type="AlphaFoldDB" id="A0A7C3RLR1"/>
<evidence type="ECO:0000256" key="2">
    <source>
        <dbReference type="ARBA" id="ARBA00022448"/>
    </source>
</evidence>
<comment type="caution">
    <text evidence="11">The sequence shown here is derived from an EMBL/GenBank/DDBJ whole genome shotgun (WGS) entry which is preliminary data.</text>
</comment>
<dbReference type="CDD" id="cd06261">
    <property type="entry name" value="TM_PBP2"/>
    <property type="match status" value="1"/>
</dbReference>
<dbReference type="GO" id="GO:0055085">
    <property type="term" value="P:transmembrane transport"/>
    <property type="evidence" value="ECO:0007669"/>
    <property type="project" value="InterPro"/>
</dbReference>
<feature type="domain" description="ABC transmembrane type-1" evidence="10">
    <location>
        <begin position="88"/>
        <end position="272"/>
    </location>
</feature>
<evidence type="ECO:0000256" key="9">
    <source>
        <dbReference type="RuleBase" id="RU363032"/>
    </source>
</evidence>
<dbReference type="InterPro" id="IPR000515">
    <property type="entry name" value="MetI-like"/>
</dbReference>
<organism evidence="11">
    <name type="scientific">Dictyoglomus thermophilum</name>
    <dbReference type="NCBI Taxonomy" id="14"/>
    <lineage>
        <taxon>Bacteria</taxon>
        <taxon>Pseudomonadati</taxon>
        <taxon>Dictyoglomota</taxon>
        <taxon>Dictyoglomia</taxon>
        <taxon>Dictyoglomales</taxon>
        <taxon>Dictyoglomaceae</taxon>
        <taxon>Dictyoglomus</taxon>
    </lineage>
</organism>
<dbReference type="GO" id="GO:0015031">
    <property type="term" value="P:protein transport"/>
    <property type="evidence" value="ECO:0007669"/>
    <property type="project" value="UniProtKB-KW"/>
</dbReference>
<dbReference type="Pfam" id="PF00528">
    <property type="entry name" value="BPD_transp_1"/>
    <property type="match status" value="1"/>
</dbReference>
<reference evidence="11" key="1">
    <citation type="journal article" date="2020" name="mSystems">
        <title>Genome- and Community-Level Interaction Insights into Carbon Utilization and Element Cycling Functions of Hydrothermarchaeota in Hydrothermal Sediment.</title>
        <authorList>
            <person name="Zhou Z."/>
            <person name="Liu Y."/>
            <person name="Xu W."/>
            <person name="Pan J."/>
            <person name="Luo Z.H."/>
            <person name="Li M."/>
        </authorList>
    </citation>
    <scope>NUCLEOTIDE SEQUENCE [LARGE SCALE GENOMIC DNA]</scope>
    <source>
        <strain evidence="11">SpSt-81</strain>
    </source>
</reference>
<feature type="transmembrane region" description="Helical" evidence="9">
    <location>
        <begin position="27"/>
        <end position="49"/>
    </location>
</feature>
<dbReference type="InterPro" id="IPR050366">
    <property type="entry name" value="BP-dependent_transpt_permease"/>
</dbReference>
<evidence type="ECO:0000256" key="6">
    <source>
        <dbReference type="ARBA" id="ARBA00022927"/>
    </source>
</evidence>
<comment type="subcellular location">
    <subcellularLocation>
        <location evidence="1 9">Cell membrane</location>
        <topology evidence="1 9">Multi-pass membrane protein</topology>
    </subcellularLocation>
</comment>
<feature type="transmembrane region" description="Helical" evidence="9">
    <location>
        <begin position="127"/>
        <end position="146"/>
    </location>
</feature>
<keyword evidence="6" id="KW-0653">Protein transport</keyword>
<sequence>MEVAINRKVKRSSYWSSAWRRFKRNKMAVAGLIYIIIIIIVSIFTPWIAPYPYDEPHYAHTFEKPSAKFWWGTDDLGRDMFSRNLYAMRNALLVGFGSQIVVLIIGVIIGSIAGYRGGMIDTLLMRITDIMYAFPTFLFNVILVTVMGRGLFTILVAVGLTGWAGMARLIRGMVMYLKHAEFVEAARALGAKESYIIRKYILPNMLGPIIVSLAFGIPNGIWIEAGLALIGMGVRPPMPSWGNMIGAGIGYIMGFPHMVIFPVLTFALTLLAFTYVGDGLRDALNPRSEV</sequence>
<dbReference type="GO" id="GO:0005886">
    <property type="term" value="C:plasma membrane"/>
    <property type="evidence" value="ECO:0007669"/>
    <property type="project" value="UniProtKB-SubCell"/>
</dbReference>
<keyword evidence="5" id="KW-0571">Peptide transport</keyword>
<feature type="transmembrane region" description="Helical" evidence="9">
    <location>
        <begin position="91"/>
        <end position="115"/>
    </location>
</feature>